<feature type="region of interest" description="Disordered" evidence="3">
    <location>
        <begin position="1"/>
        <end position="72"/>
    </location>
</feature>
<dbReference type="AlphaFoldDB" id="A0AB34KQ84"/>
<comment type="caution">
    <text evidence="6">The sequence shown here is derived from an EMBL/GenBank/DDBJ whole genome shotgun (WGS) entry which is preliminary data.</text>
</comment>
<dbReference type="PANTHER" id="PTHR11360">
    <property type="entry name" value="MONOCARBOXYLATE TRANSPORTER"/>
    <property type="match status" value="1"/>
</dbReference>
<dbReference type="InterPro" id="IPR020846">
    <property type="entry name" value="MFS_dom"/>
</dbReference>
<dbReference type="EMBL" id="JAAQHG020000015">
    <property type="protein sequence ID" value="KAL1586262.1"/>
    <property type="molecule type" value="Genomic_DNA"/>
</dbReference>
<dbReference type="PROSITE" id="PS50850">
    <property type="entry name" value="MFS"/>
    <property type="match status" value="1"/>
</dbReference>
<dbReference type="Pfam" id="PF07690">
    <property type="entry name" value="MFS_1"/>
    <property type="match status" value="1"/>
</dbReference>
<keyword evidence="4" id="KW-1133">Transmembrane helix</keyword>
<feature type="transmembrane region" description="Helical" evidence="4">
    <location>
        <begin position="432"/>
        <end position="453"/>
    </location>
</feature>
<sequence>MFYTHQDRDDDYKPSRQEVIEEKNNSDSSYQSHEDDLSALERIATQEDHESYEESHKTETNGSRRPQQHSLELRQTASNVLDRVASRITTRSIRDPPPPPDGGFQAWLQVAMGWLIIFVTWGYVNSFGSFQAYYTQTLPEDASTISWIGSIQVFLTFFIGAFSGRLLDAGLFVPTLFVGGILQLLGIFMMSLSTKWWQLLLSQGVLTGIGGGIFFCPSMGLIATYFSNRRALAVGITSTGNSVGGMIYPILTRELLPKIGFAWTTRVLGFLNLGLLAIAFAFMRPRLPPRATGPIIDWKAFTEPVYVLFVGGIFFVLWNVYFTFYYIASYGIENAGLPYSASTTLVIIINGVGIPARIIPPFFADKFGPLNTVVPVLFCVAIVSYTWLAVDSTTGFYIFTVFYGMINASFQCLIPTAVASLTPNLNVVGTRLGMAFATISFAALTGPPIGGVLQSANNGSFVAPQVWASTSALLCAFLVLGARFKKGGWDLKARC</sequence>
<organism evidence="6 7">
    <name type="scientific">Cladosporium halotolerans</name>
    <dbReference type="NCBI Taxonomy" id="1052096"/>
    <lineage>
        <taxon>Eukaryota</taxon>
        <taxon>Fungi</taxon>
        <taxon>Dikarya</taxon>
        <taxon>Ascomycota</taxon>
        <taxon>Pezizomycotina</taxon>
        <taxon>Dothideomycetes</taxon>
        <taxon>Dothideomycetidae</taxon>
        <taxon>Cladosporiales</taxon>
        <taxon>Cladosporiaceae</taxon>
        <taxon>Cladosporium</taxon>
    </lineage>
</organism>
<dbReference type="GeneID" id="96006943"/>
<feature type="transmembrane region" description="Helical" evidence="4">
    <location>
        <begin position="339"/>
        <end position="358"/>
    </location>
</feature>
<evidence type="ECO:0000256" key="1">
    <source>
        <dbReference type="ARBA" id="ARBA00004141"/>
    </source>
</evidence>
<accession>A0AB34KQ84</accession>
<evidence type="ECO:0000313" key="6">
    <source>
        <dbReference type="EMBL" id="KAL1586262.1"/>
    </source>
</evidence>
<dbReference type="GO" id="GO:0022857">
    <property type="term" value="F:transmembrane transporter activity"/>
    <property type="evidence" value="ECO:0007669"/>
    <property type="project" value="InterPro"/>
</dbReference>
<evidence type="ECO:0000256" key="3">
    <source>
        <dbReference type="SAM" id="MobiDB-lite"/>
    </source>
</evidence>
<name>A0AB34KQ84_9PEZI</name>
<feature type="transmembrane region" description="Helical" evidence="4">
    <location>
        <begin position="465"/>
        <end position="484"/>
    </location>
</feature>
<feature type="transmembrane region" description="Helical" evidence="4">
    <location>
        <begin position="104"/>
        <end position="124"/>
    </location>
</feature>
<dbReference type="GO" id="GO:0016020">
    <property type="term" value="C:membrane"/>
    <property type="evidence" value="ECO:0007669"/>
    <property type="project" value="UniProtKB-SubCell"/>
</dbReference>
<feature type="transmembrane region" description="Helical" evidence="4">
    <location>
        <begin position="231"/>
        <end position="251"/>
    </location>
</feature>
<dbReference type="InterPro" id="IPR050327">
    <property type="entry name" value="Proton-linked_MCT"/>
</dbReference>
<feature type="transmembrane region" description="Helical" evidence="4">
    <location>
        <begin position="144"/>
        <end position="162"/>
    </location>
</feature>
<feature type="transmembrane region" description="Helical" evidence="4">
    <location>
        <begin position="196"/>
        <end position="219"/>
    </location>
</feature>
<evidence type="ECO:0000313" key="7">
    <source>
        <dbReference type="Proteomes" id="UP000803884"/>
    </source>
</evidence>
<feature type="compositionally biased region" description="Basic and acidic residues" evidence="3">
    <location>
        <begin position="44"/>
        <end position="59"/>
    </location>
</feature>
<dbReference type="SUPFAM" id="SSF103473">
    <property type="entry name" value="MFS general substrate transporter"/>
    <property type="match status" value="1"/>
</dbReference>
<gene>
    <name evidence="6" type="ORF">WHR41_05500</name>
</gene>
<comment type="subcellular location">
    <subcellularLocation>
        <location evidence="1">Membrane</location>
        <topology evidence="1">Multi-pass membrane protein</topology>
    </subcellularLocation>
</comment>
<evidence type="ECO:0000256" key="4">
    <source>
        <dbReference type="SAM" id="Phobius"/>
    </source>
</evidence>
<keyword evidence="4" id="KW-0472">Membrane</keyword>
<feature type="transmembrane region" description="Helical" evidence="4">
    <location>
        <begin position="304"/>
        <end position="327"/>
    </location>
</feature>
<feature type="transmembrane region" description="Helical" evidence="4">
    <location>
        <begin position="169"/>
        <end position="190"/>
    </location>
</feature>
<dbReference type="PANTHER" id="PTHR11360:SF130">
    <property type="entry name" value="MAJOR FACILITATOR SUPERFAMILY (MFS) PROFILE DOMAIN-CONTAINING PROTEIN-RELATED"/>
    <property type="match status" value="1"/>
</dbReference>
<feature type="transmembrane region" description="Helical" evidence="4">
    <location>
        <begin position="263"/>
        <end position="283"/>
    </location>
</feature>
<feature type="compositionally biased region" description="Basic and acidic residues" evidence="3">
    <location>
        <begin position="1"/>
        <end position="25"/>
    </location>
</feature>
<evidence type="ECO:0000256" key="2">
    <source>
        <dbReference type="ARBA" id="ARBA00006727"/>
    </source>
</evidence>
<evidence type="ECO:0000259" key="5">
    <source>
        <dbReference type="PROSITE" id="PS50850"/>
    </source>
</evidence>
<protein>
    <recommendedName>
        <fullName evidence="5">Major facilitator superfamily (MFS) profile domain-containing protein</fullName>
    </recommendedName>
</protein>
<dbReference type="RefSeq" id="XP_069229367.1">
    <property type="nucleotide sequence ID" value="XM_069374105.1"/>
</dbReference>
<dbReference type="InterPro" id="IPR011701">
    <property type="entry name" value="MFS"/>
</dbReference>
<feature type="compositionally biased region" description="Polar residues" evidence="3">
    <location>
        <begin position="60"/>
        <end position="72"/>
    </location>
</feature>
<keyword evidence="4" id="KW-0812">Transmembrane</keyword>
<feature type="transmembrane region" description="Helical" evidence="4">
    <location>
        <begin position="370"/>
        <end position="390"/>
    </location>
</feature>
<feature type="domain" description="Major facilitator superfamily (MFS) profile" evidence="5">
    <location>
        <begin position="106"/>
        <end position="483"/>
    </location>
</feature>
<proteinExistence type="inferred from homology"/>
<feature type="transmembrane region" description="Helical" evidence="4">
    <location>
        <begin position="396"/>
        <end position="420"/>
    </location>
</feature>
<keyword evidence="7" id="KW-1185">Reference proteome</keyword>
<dbReference type="Proteomes" id="UP000803884">
    <property type="component" value="Unassembled WGS sequence"/>
</dbReference>
<reference evidence="6 7" key="1">
    <citation type="journal article" date="2020" name="Microbiol. Resour. Announc.">
        <title>Draft Genome Sequence of a Cladosporium Species Isolated from the Mesophotic Ascidian Didemnum maculosum.</title>
        <authorList>
            <person name="Gioti A."/>
            <person name="Siaperas R."/>
            <person name="Nikolaivits E."/>
            <person name="Le Goff G."/>
            <person name="Ouazzani J."/>
            <person name="Kotoulas G."/>
            <person name="Topakas E."/>
        </authorList>
    </citation>
    <scope>NUCLEOTIDE SEQUENCE [LARGE SCALE GENOMIC DNA]</scope>
    <source>
        <strain evidence="6 7">TM138-S3</strain>
    </source>
</reference>
<dbReference type="CDD" id="cd17352">
    <property type="entry name" value="MFS_MCT_SLC16"/>
    <property type="match status" value="1"/>
</dbReference>
<comment type="similarity">
    <text evidence="2">Belongs to the major facilitator superfamily. Monocarboxylate porter (TC 2.A.1.13) family.</text>
</comment>
<dbReference type="Gene3D" id="1.20.1250.20">
    <property type="entry name" value="MFS general substrate transporter like domains"/>
    <property type="match status" value="1"/>
</dbReference>
<dbReference type="InterPro" id="IPR036259">
    <property type="entry name" value="MFS_trans_sf"/>
</dbReference>